<gene>
    <name evidence="2" type="ORF">COCVIDRAFT_12689</name>
</gene>
<feature type="region of interest" description="Disordered" evidence="1">
    <location>
        <begin position="171"/>
        <end position="230"/>
    </location>
</feature>
<protein>
    <submittedName>
        <fullName evidence="2">Uncharacterized protein</fullName>
    </submittedName>
</protein>
<accession>W7EVZ1</accession>
<feature type="compositionally biased region" description="Basic and acidic residues" evidence="1">
    <location>
        <begin position="192"/>
        <end position="203"/>
    </location>
</feature>
<reference evidence="2 3" key="1">
    <citation type="journal article" date="2013" name="PLoS Genet.">
        <title>Comparative genome structure, secondary metabolite, and effector coding capacity across Cochliobolus pathogens.</title>
        <authorList>
            <person name="Condon B.J."/>
            <person name="Leng Y."/>
            <person name="Wu D."/>
            <person name="Bushley K.E."/>
            <person name="Ohm R.A."/>
            <person name="Otillar R."/>
            <person name="Martin J."/>
            <person name="Schackwitz W."/>
            <person name="Grimwood J."/>
            <person name="MohdZainudin N."/>
            <person name="Xue C."/>
            <person name="Wang R."/>
            <person name="Manning V.A."/>
            <person name="Dhillon B."/>
            <person name="Tu Z.J."/>
            <person name="Steffenson B.J."/>
            <person name="Salamov A."/>
            <person name="Sun H."/>
            <person name="Lowry S."/>
            <person name="LaButti K."/>
            <person name="Han J."/>
            <person name="Copeland A."/>
            <person name="Lindquist E."/>
            <person name="Barry K."/>
            <person name="Schmutz J."/>
            <person name="Baker S.E."/>
            <person name="Ciuffetti L.M."/>
            <person name="Grigoriev I.V."/>
            <person name="Zhong S."/>
            <person name="Turgeon B.G."/>
        </authorList>
    </citation>
    <scope>NUCLEOTIDE SEQUENCE [LARGE SCALE GENOMIC DNA]</scope>
    <source>
        <strain evidence="2 3">FI3</strain>
    </source>
</reference>
<dbReference type="OrthoDB" id="10456281at2759"/>
<dbReference type="GeneID" id="26251196"/>
<dbReference type="HOGENOM" id="CLU_769428_0_0_1"/>
<organism evidence="2 3">
    <name type="scientific">Bipolaris victoriae (strain FI3)</name>
    <name type="common">Victoria blight of oats agent</name>
    <name type="synonym">Cochliobolus victoriae</name>
    <dbReference type="NCBI Taxonomy" id="930091"/>
    <lineage>
        <taxon>Eukaryota</taxon>
        <taxon>Fungi</taxon>
        <taxon>Dikarya</taxon>
        <taxon>Ascomycota</taxon>
        <taxon>Pezizomycotina</taxon>
        <taxon>Dothideomycetes</taxon>
        <taxon>Pleosporomycetidae</taxon>
        <taxon>Pleosporales</taxon>
        <taxon>Pleosporineae</taxon>
        <taxon>Pleosporaceae</taxon>
        <taxon>Bipolaris</taxon>
    </lineage>
</organism>
<dbReference type="AlphaFoldDB" id="W7EVZ1"/>
<sequence length="360" mass="39205">MFGRRRRNIVDSEEGDGWRPIVLDLSQCQWQACGRQCGVFDPSSTQSHGTPEPAGAIECSPASASASAYPTWNEDTTPEGRGWRLQSAVHPTAMLPTGSSTKGCHWVQRSTPTWTWERLRVWRESVHVVVIEDAVLHGQSVEMLMGSRRAPQAGRHVAVIVWCRCGMAQQAEAPPQRMAGRGDGSRDNSSTDARRATDRDDAKRRSRVPRAGGEGEGGRGEGGRQARQAGQADHDCVLQWAERTTTMACWLDGHYRGCRWRKRLLAGGHVGAEGTTARHSSDRLGCCGRGRLQTSARFPVSLIRPSRHGPSAAMAKCVSPLPFSPLRLVASMRLAIGVVHSRPSQPDVNPCSNHPSGDAL</sequence>
<name>W7EVZ1_BIPV3</name>
<evidence type="ECO:0000256" key="1">
    <source>
        <dbReference type="SAM" id="MobiDB-lite"/>
    </source>
</evidence>
<evidence type="ECO:0000313" key="3">
    <source>
        <dbReference type="Proteomes" id="UP000054337"/>
    </source>
</evidence>
<evidence type="ECO:0000313" key="2">
    <source>
        <dbReference type="EMBL" id="EUN31109.1"/>
    </source>
</evidence>
<dbReference type="EMBL" id="KI968701">
    <property type="protein sequence ID" value="EUN31109.1"/>
    <property type="molecule type" value="Genomic_DNA"/>
</dbReference>
<keyword evidence="3" id="KW-1185">Reference proteome</keyword>
<proteinExistence type="predicted"/>
<dbReference type="RefSeq" id="XP_014560578.1">
    <property type="nucleotide sequence ID" value="XM_014705092.1"/>
</dbReference>
<dbReference type="Proteomes" id="UP000054337">
    <property type="component" value="Unassembled WGS sequence"/>
</dbReference>